<name>A0A2N1PJR6_9BACT</name>
<dbReference type="Gene3D" id="3.40.50.720">
    <property type="entry name" value="NAD(P)-binding Rossmann-like Domain"/>
    <property type="match status" value="1"/>
</dbReference>
<evidence type="ECO:0000313" key="2">
    <source>
        <dbReference type="EMBL" id="PKK88577.1"/>
    </source>
</evidence>
<evidence type="ECO:0000313" key="3">
    <source>
        <dbReference type="Proteomes" id="UP000233256"/>
    </source>
</evidence>
<dbReference type="InterPro" id="IPR036291">
    <property type="entry name" value="NAD(P)-bd_dom_sf"/>
</dbReference>
<dbReference type="Pfam" id="PF13380">
    <property type="entry name" value="CoA_binding_2"/>
    <property type="match status" value="1"/>
</dbReference>
<accession>A0A2N1PJR6</accession>
<proteinExistence type="predicted"/>
<feature type="domain" description="CoA-binding" evidence="1">
    <location>
        <begin position="8"/>
        <end position="121"/>
    </location>
</feature>
<dbReference type="InterPro" id="IPR003781">
    <property type="entry name" value="CoA-bd"/>
</dbReference>
<sequence>MNVSAGLKVAVIGASPKTHRYSYKAMQMLNEKGHIPVPVTPLYSDITGIKAVESLSLLSRGEIHTVTMYVSPEKSAAMENEIIALAPERVIFNPGSENSSLQLTLTEQGIEVVQACTLVMLSTNMF</sequence>
<dbReference type="PANTHER" id="PTHR33303">
    <property type="entry name" value="CYTOPLASMIC PROTEIN-RELATED"/>
    <property type="match status" value="1"/>
</dbReference>
<evidence type="ECO:0000259" key="1">
    <source>
        <dbReference type="Pfam" id="PF13380"/>
    </source>
</evidence>
<dbReference type="Proteomes" id="UP000233256">
    <property type="component" value="Unassembled WGS sequence"/>
</dbReference>
<reference evidence="2 3" key="1">
    <citation type="journal article" date="2017" name="ISME J.">
        <title>Potential for microbial H2 and metal transformations associated with novel bacteria and archaea in deep terrestrial subsurface sediments.</title>
        <authorList>
            <person name="Hernsdorf A.W."/>
            <person name="Amano Y."/>
            <person name="Miyakawa K."/>
            <person name="Ise K."/>
            <person name="Suzuki Y."/>
            <person name="Anantharaman K."/>
            <person name="Probst A."/>
            <person name="Burstein D."/>
            <person name="Thomas B.C."/>
            <person name="Banfield J.F."/>
        </authorList>
    </citation>
    <scope>NUCLEOTIDE SEQUENCE [LARGE SCALE GENOMIC DNA]</scope>
    <source>
        <strain evidence="2">HGW-Wallbacteria-1</strain>
    </source>
</reference>
<dbReference type="PANTHER" id="PTHR33303:SF2">
    <property type="entry name" value="COA-BINDING DOMAIN-CONTAINING PROTEIN"/>
    <property type="match status" value="1"/>
</dbReference>
<dbReference type="EMBL" id="PGXC01000041">
    <property type="protein sequence ID" value="PKK88577.1"/>
    <property type="molecule type" value="Genomic_DNA"/>
</dbReference>
<comment type="caution">
    <text evidence="2">The sequence shown here is derived from an EMBL/GenBank/DDBJ whole genome shotgun (WGS) entry which is preliminary data.</text>
</comment>
<organism evidence="2 3">
    <name type="scientific">Candidatus Wallbacteria bacterium HGW-Wallbacteria-1</name>
    <dbReference type="NCBI Taxonomy" id="2013854"/>
    <lineage>
        <taxon>Bacteria</taxon>
        <taxon>Candidatus Walliibacteriota</taxon>
    </lineage>
</organism>
<dbReference type="AlphaFoldDB" id="A0A2N1PJR6"/>
<dbReference type="SUPFAM" id="SSF51735">
    <property type="entry name" value="NAD(P)-binding Rossmann-fold domains"/>
    <property type="match status" value="1"/>
</dbReference>
<protein>
    <submittedName>
        <fullName evidence="2">CoA-binding protein</fullName>
    </submittedName>
</protein>
<gene>
    <name evidence="2" type="ORF">CVV64_18175</name>
</gene>